<evidence type="ECO:0000313" key="6">
    <source>
        <dbReference type="Proteomes" id="UP000776164"/>
    </source>
</evidence>
<dbReference type="Proteomes" id="UP000776164">
    <property type="component" value="Unassembled WGS sequence"/>
</dbReference>
<dbReference type="PROSITE" id="PS01117">
    <property type="entry name" value="HTH_MARR_1"/>
    <property type="match status" value="1"/>
</dbReference>
<dbReference type="GO" id="GO:0003677">
    <property type="term" value="F:DNA binding"/>
    <property type="evidence" value="ECO:0007669"/>
    <property type="project" value="UniProtKB-KW"/>
</dbReference>
<dbReference type="Gene3D" id="1.10.10.10">
    <property type="entry name" value="Winged helix-like DNA-binding domain superfamily/Winged helix DNA-binding domain"/>
    <property type="match status" value="1"/>
</dbReference>
<proteinExistence type="predicted"/>
<dbReference type="InterPro" id="IPR000835">
    <property type="entry name" value="HTH_MarR-typ"/>
</dbReference>
<dbReference type="EMBL" id="JAFBBU010000001">
    <property type="protein sequence ID" value="MBM7471587.1"/>
    <property type="molecule type" value="Genomic_DNA"/>
</dbReference>
<dbReference type="SUPFAM" id="SSF46785">
    <property type="entry name" value="Winged helix' DNA-binding domain"/>
    <property type="match status" value="1"/>
</dbReference>
<keyword evidence="1" id="KW-0805">Transcription regulation</keyword>
<protein>
    <submittedName>
        <fullName evidence="5">DNA-binding MarR family transcriptional regulator</fullName>
    </submittedName>
</protein>
<dbReference type="RefSeq" id="WP_205107679.1">
    <property type="nucleotide sequence ID" value="NZ_BAAAHT010000013.1"/>
</dbReference>
<reference evidence="5 6" key="1">
    <citation type="submission" date="2021-01" db="EMBL/GenBank/DDBJ databases">
        <title>Sequencing the genomes of 1000 actinobacteria strains.</title>
        <authorList>
            <person name="Klenk H.-P."/>
        </authorList>
    </citation>
    <scope>NUCLEOTIDE SEQUENCE [LARGE SCALE GENOMIC DNA]</scope>
    <source>
        <strain evidence="5 6">DSM 13057</strain>
    </source>
</reference>
<dbReference type="InterPro" id="IPR023187">
    <property type="entry name" value="Tscrpt_reg_MarR-type_CS"/>
</dbReference>
<keyword evidence="6" id="KW-1185">Reference proteome</keyword>
<dbReference type="InterPro" id="IPR052526">
    <property type="entry name" value="HTH-type_Bedaq_tolerance"/>
</dbReference>
<evidence type="ECO:0000259" key="4">
    <source>
        <dbReference type="PROSITE" id="PS50995"/>
    </source>
</evidence>
<dbReference type="PANTHER" id="PTHR39515:SF2">
    <property type="entry name" value="HTH-TYPE TRANSCRIPTIONAL REGULATOR RV0880"/>
    <property type="match status" value="1"/>
</dbReference>
<accession>A0ABS2L3D2</accession>
<dbReference type="SMART" id="SM00347">
    <property type="entry name" value="HTH_MARR"/>
    <property type="match status" value="1"/>
</dbReference>
<dbReference type="InterPro" id="IPR036388">
    <property type="entry name" value="WH-like_DNA-bd_sf"/>
</dbReference>
<evidence type="ECO:0000256" key="2">
    <source>
        <dbReference type="ARBA" id="ARBA00023125"/>
    </source>
</evidence>
<dbReference type="PANTHER" id="PTHR39515">
    <property type="entry name" value="CONSERVED PROTEIN"/>
    <property type="match status" value="1"/>
</dbReference>
<name>A0ABS2L3D2_9MICO</name>
<dbReference type="InterPro" id="IPR036390">
    <property type="entry name" value="WH_DNA-bd_sf"/>
</dbReference>
<dbReference type="PROSITE" id="PS50995">
    <property type="entry name" value="HTH_MARR_2"/>
    <property type="match status" value="1"/>
</dbReference>
<keyword evidence="3" id="KW-0804">Transcription</keyword>
<gene>
    <name evidence="5" type="ORF">JOE66_001221</name>
</gene>
<dbReference type="Pfam" id="PF01047">
    <property type="entry name" value="MarR"/>
    <property type="match status" value="1"/>
</dbReference>
<evidence type="ECO:0000256" key="3">
    <source>
        <dbReference type="ARBA" id="ARBA00023163"/>
    </source>
</evidence>
<comment type="caution">
    <text evidence="5">The sequence shown here is derived from an EMBL/GenBank/DDBJ whole genome shotgun (WGS) entry which is preliminary data.</text>
</comment>
<organism evidence="5 6">
    <name type="scientific">Subtercola frigoramans</name>
    <dbReference type="NCBI Taxonomy" id="120298"/>
    <lineage>
        <taxon>Bacteria</taxon>
        <taxon>Bacillati</taxon>
        <taxon>Actinomycetota</taxon>
        <taxon>Actinomycetes</taxon>
        <taxon>Micrococcales</taxon>
        <taxon>Microbacteriaceae</taxon>
        <taxon>Subtercola</taxon>
    </lineage>
</organism>
<feature type="domain" description="HTH marR-type" evidence="4">
    <location>
        <begin position="17"/>
        <end position="147"/>
    </location>
</feature>
<sequence>MPESSAEPVAATLPISRDDVAERLTLVVSRLSRRIRPVGDELSHGLLSALSSVKNSGPLRPSDLARLENVAAPTMTRIVADLEQRGLIERTADPVDGRSFLLRATASGLGTVAEARSSRTERVVAMLSEQSDSAIETIAAALPALEAAAAGRN</sequence>
<evidence type="ECO:0000256" key="1">
    <source>
        <dbReference type="ARBA" id="ARBA00023015"/>
    </source>
</evidence>
<keyword evidence="2 5" id="KW-0238">DNA-binding</keyword>
<evidence type="ECO:0000313" key="5">
    <source>
        <dbReference type="EMBL" id="MBM7471587.1"/>
    </source>
</evidence>